<gene>
    <name evidence="1" type="ORF">PG991_009240</name>
</gene>
<evidence type="ECO:0000313" key="1">
    <source>
        <dbReference type="EMBL" id="KAK8013647.1"/>
    </source>
</evidence>
<reference evidence="1 2" key="1">
    <citation type="submission" date="2023-01" db="EMBL/GenBank/DDBJ databases">
        <title>Analysis of 21 Apiospora genomes using comparative genomics revels a genus with tremendous synthesis potential of carbohydrate active enzymes and secondary metabolites.</title>
        <authorList>
            <person name="Sorensen T."/>
        </authorList>
    </citation>
    <scope>NUCLEOTIDE SEQUENCE [LARGE SCALE GENOMIC DNA]</scope>
    <source>
        <strain evidence="1 2">CBS 20057</strain>
    </source>
</reference>
<comment type="caution">
    <text evidence="1">The sequence shown here is derived from an EMBL/GenBank/DDBJ whole genome shotgun (WGS) entry which is preliminary data.</text>
</comment>
<protein>
    <recommendedName>
        <fullName evidence="3">DUF262 domain-containing protein</fullName>
    </recommendedName>
</protein>
<evidence type="ECO:0000313" key="2">
    <source>
        <dbReference type="Proteomes" id="UP001396898"/>
    </source>
</evidence>
<keyword evidence="2" id="KW-1185">Reference proteome</keyword>
<sequence length="248" mass="27546">MAGPSTLRPFEHQPVDYSAYGLGQTGMQKWLQLAFFYDNYLDAAPWTAEQLPQGMRWGGSGADQGEAIELIDSNLLSRALEGGEASPNIRLLHIFDSAQRLETVISALIETNDMGRKSLFEKLKSRDQILEIIAKSQAKKPIEAYQKYVAAPQFLPTLPESARQCCQCDKKYEVWQHLEVRDCLRHTIHIGCIGYCVCNDKGSVDKTKSAAPSTISSEVVPPFDMAQQLSAVQDLLRSRGIDPPAMAQ</sequence>
<dbReference type="Proteomes" id="UP001396898">
    <property type="component" value="Unassembled WGS sequence"/>
</dbReference>
<organism evidence="1 2">
    <name type="scientific">Apiospora marii</name>
    <dbReference type="NCBI Taxonomy" id="335849"/>
    <lineage>
        <taxon>Eukaryota</taxon>
        <taxon>Fungi</taxon>
        <taxon>Dikarya</taxon>
        <taxon>Ascomycota</taxon>
        <taxon>Pezizomycotina</taxon>
        <taxon>Sordariomycetes</taxon>
        <taxon>Xylariomycetidae</taxon>
        <taxon>Amphisphaeriales</taxon>
        <taxon>Apiosporaceae</taxon>
        <taxon>Apiospora</taxon>
    </lineage>
</organism>
<name>A0ABR1RK28_9PEZI</name>
<dbReference type="EMBL" id="JAQQWI010000013">
    <property type="protein sequence ID" value="KAK8013647.1"/>
    <property type="molecule type" value="Genomic_DNA"/>
</dbReference>
<accession>A0ABR1RK28</accession>
<proteinExistence type="predicted"/>
<evidence type="ECO:0008006" key="3">
    <source>
        <dbReference type="Google" id="ProtNLM"/>
    </source>
</evidence>